<evidence type="ECO:0000256" key="2">
    <source>
        <dbReference type="ARBA" id="ARBA00007046"/>
    </source>
</evidence>
<dbReference type="HAMAP" id="MF_01416">
    <property type="entry name" value="ATP_synth_delta_bact"/>
    <property type="match status" value="1"/>
</dbReference>
<keyword evidence="8" id="KW-0793">Thylakoid</keyword>
<dbReference type="InterPro" id="IPR020781">
    <property type="entry name" value="ATPase_OSCP/d_CS"/>
</dbReference>
<organism evidence="9">
    <name type="scientific">Dichotomaria marginata</name>
    <dbReference type="NCBI Taxonomy" id="268567"/>
    <lineage>
        <taxon>Eukaryota</taxon>
        <taxon>Rhodophyta</taxon>
        <taxon>Florideophyceae</taxon>
        <taxon>Nemaliophycidae</taxon>
        <taxon>Nemaliales</taxon>
        <taxon>Galaxauraceae</taxon>
        <taxon>Dichotomaria</taxon>
    </lineage>
</organism>
<comment type="subunit">
    <text evidence="8">F-type ATPases have 2 components, F(1) - the catalytic core - and F(0) - the membrane proton channel. F(1) has five subunits: alpha(3), beta(3), gamma(1), delta(1), epsilon(1). CF(0) has four main subunits: a(1), b(1), b'(1) and c(10-14). The alpha and beta chains form an alternating ring which encloses part of the gamma chain. F(1) is attached to F(0) by a central stalk formed by the gamma and epsilon chains, while a peripheral stalk is formed by the delta, b and b' chains.</text>
</comment>
<dbReference type="PANTHER" id="PTHR11910">
    <property type="entry name" value="ATP SYNTHASE DELTA CHAIN"/>
    <property type="match status" value="1"/>
</dbReference>
<geneLocation type="chloroplast" evidence="9"/>
<keyword evidence="8" id="KW-0139">CF(1)</keyword>
<keyword evidence="6 8" id="KW-0472">Membrane</keyword>
<dbReference type="EMBL" id="LT622864">
    <property type="protein sequence ID" value="SCW21543.1"/>
    <property type="molecule type" value="Genomic_DNA"/>
</dbReference>
<dbReference type="RefSeq" id="YP_009313289.1">
    <property type="nucleotide sequence ID" value="NC_031656.1"/>
</dbReference>
<dbReference type="InterPro" id="IPR026015">
    <property type="entry name" value="ATP_synth_OSCP/delta_N_sf"/>
</dbReference>
<evidence type="ECO:0000256" key="5">
    <source>
        <dbReference type="ARBA" id="ARBA00023065"/>
    </source>
</evidence>
<keyword evidence="9" id="KW-0934">Plastid</keyword>
<dbReference type="GeneID" id="29998646"/>
<evidence type="ECO:0000256" key="1">
    <source>
        <dbReference type="ARBA" id="ARBA00004370"/>
    </source>
</evidence>
<keyword evidence="5 8" id="KW-0406">Ion transport</keyword>
<comment type="similarity">
    <text evidence="2 8">Belongs to the ATPase delta chain family.</text>
</comment>
<dbReference type="PROSITE" id="PS00389">
    <property type="entry name" value="ATPASE_DELTA"/>
    <property type="match status" value="1"/>
</dbReference>
<gene>
    <name evidence="8 9" type="primary">atpD</name>
    <name evidence="9" type="ORF">HV04060_114</name>
</gene>
<reference evidence="9" key="2">
    <citation type="submission" date="2016-10" db="EMBL/GenBank/DDBJ databases">
        <authorList>
            <person name="de Groot N.N."/>
        </authorList>
    </citation>
    <scope>NUCLEOTIDE SEQUENCE</scope>
    <source>
        <strain evidence="9">HV04060</strain>
    </source>
</reference>
<comment type="subcellular location">
    <subcellularLocation>
        <location evidence="1">Membrane</location>
    </subcellularLocation>
    <subcellularLocation>
        <location evidence="8">Plastid</location>
        <location evidence="8">Chloroplast thylakoid membrane</location>
        <topology evidence="8">Peripheral membrane protein</topology>
    </subcellularLocation>
</comment>
<dbReference type="Gene3D" id="1.10.520.20">
    <property type="entry name" value="N-terminal domain of the delta subunit of the F1F0-ATP synthase"/>
    <property type="match status" value="1"/>
</dbReference>
<keyword evidence="4 8" id="KW-0375">Hydrogen ion transport</keyword>
<evidence type="ECO:0000256" key="8">
    <source>
        <dbReference type="HAMAP-Rule" id="MF_01416"/>
    </source>
</evidence>
<accession>A0A1G4NSA5</accession>
<dbReference type="SUPFAM" id="SSF47928">
    <property type="entry name" value="N-terminal domain of the delta subunit of the F1F0-ATP synthase"/>
    <property type="match status" value="1"/>
</dbReference>
<reference evidence="9" key="1">
    <citation type="submission" date="2016-10" db="EMBL/GenBank/DDBJ databases">
        <title>Chloroplast genomes as a tool to resolve red algal phylogenies: a case study in the Nemaliales.</title>
        <authorList>
            <person name="Costa J.F."/>
            <person name="Lin S.M."/>
            <person name="Macaya E.C."/>
            <person name="Fernandez-Garcia C."/>
            <person name="Verbruggen H."/>
        </authorList>
    </citation>
    <scope>NUCLEOTIDE SEQUENCE</scope>
    <source>
        <strain evidence="9">HV04060</strain>
    </source>
</reference>
<dbReference type="PRINTS" id="PR00125">
    <property type="entry name" value="ATPASEDELTA"/>
</dbReference>
<dbReference type="InterPro" id="IPR000711">
    <property type="entry name" value="ATPase_OSCP/dsu"/>
</dbReference>
<evidence type="ECO:0000313" key="9">
    <source>
        <dbReference type="EMBL" id="SCW21543.1"/>
    </source>
</evidence>
<keyword evidence="7 8" id="KW-0066">ATP synthesis</keyword>
<dbReference type="Pfam" id="PF00213">
    <property type="entry name" value="OSCP"/>
    <property type="match status" value="1"/>
</dbReference>
<evidence type="ECO:0000256" key="6">
    <source>
        <dbReference type="ARBA" id="ARBA00023136"/>
    </source>
</evidence>
<evidence type="ECO:0000256" key="3">
    <source>
        <dbReference type="ARBA" id="ARBA00022448"/>
    </source>
</evidence>
<dbReference type="GO" id="GO:0045259">
    <property type="term" value="C:proton-transporting ATP synthase complex"/>
    <property type="evidence" value="ECO:0007669"/>
    <property type="project" value="UniProtKB-KW"/>
</dbReference>
<dbReference type="AlphaFoldDB" id="A0A1G4NSA5"/>
<evidence type="ECO:0000256" key="4">
    <source>
        <dbReference type="ARBA" id="ARBA00022781"/>
    </source>
</evidence>
<evidence type="ECO:0000256" key="7">
    <source>
        <dbReference type="ARBA" id="ARBA00023310"/>
    </source>
</evidence>
<keyword evidence="9" id="KW-0150">Chloroplast</keyword>
<protein>
    <recommendedName>
        <fullName evidence="8">ATP synthase subunit delta, chloroplastic</fullName>
    </recommendedName>
    <alternativeName>
        <fullName evidence="8">ATP synthase F(1) sector subunit delta</fullName>
    </alternativeName>
    <alternativeName>
        <fullName evidence="8">F-type ATPase subunit delta</fullName>
    </alternativeName>
</protein>
<dbReference type="GO" id="GO:0009535">
    <property type="term" value="C:chloroplast thylakoid membrane"/>
    <property type="evidence" value="ECO:0007669"/>
    <property type="project" value="UniProtKB-SubCell"/>
</dbReference>
<comment type="function">
    <text evidence="8">This protein is part of the stalk that links CF(0) to CF(1). It either transmits conformational changes from CF(0) to CF(1) or is implicated in proton conduction.</text>
</comment>
<dbReference type="GO" id="GO:0046933">
    <property type="term" value="F:proton-transporting ATP synthase activity, rotational mechanism"/>
    <property type="evidence" value="ECO:0007669"/>
    <property type="project" value="UniProtKB-UniRule"/>
</dbReference>
<comment type="function">
    <text evidence="8">F(1)F(0) ATP synthase produces ATP from ADP in the presence of a proton or sodium gradient. F-type ATPases consist of two structural domains, F(1) containing the extramembraneous catalytic core and F(0) containing the membrane proton channel, linked together by a central stalk and a peripheral stalk. During catalysis, ATP synthesis in the catalytic domain of F(1) is coupled via a rotary mechanism of the central stalk subunits to proton translocation.</text>
</comment>
<dbReference type="NCBIfam" id="TIGR01145">
    <property type="entry name" value="ATP_synt_delta"/>
    <property type="match status" value="1"/>
</dbReference>
<proteinExistence type="inferred from homology"/>
<sequence>MSSKTFIKQLSSPYAEALLNLAQESNTLVRVNEDVNLIYQVLSESEGLKIFLNNPLINIRSKKETLQQLFSGQISDSVLVFLLVLIDKKRIGYLLSILERYLELFNSLESLVIVKVISSIELTDLQQSNLIKQLKNMTGNNQIQLELSINSDLIAGFTIQIGSKVIDTSLSGQLKEIGYFLGSGAKYYN</sequence>
<keyword evidence="3 8" id="KW-0813">Transport</keyword>
<name>A0A1G4NSA5_9FLOR</name>